<keyword evidence="3" id="KW-1185">Reference proteome</keyword>
<sequence length="199" mass="22239">MATDDGWSNNGSGSFCGGTSCWARAVPSVRAWGAALQVINLRRHVGEMQRQLWPPVRPVGSLAGGGGALPAQRTRLSQAAFGATPAQVAAMEHQAVVYQDLLALLSVAFEQQRNIIQAQRSRMDRLLAEFQDLKMELEEDPELQMLYSEVRRQRKAKEKKKKKSKKKGKKEKAQKPRKHVADLRKEADDAQLRHDLADL</sequence>
<dbReference type="Proteomes" id="UP001642484">
    <property type="component" value="Unassembled WGS sequence"/>
</dbReference>
<proteinExistence type="predicted"/>
<comment type="caution">
    <text evidence="2">The sequence shown here is derived from an EMBL/GenBank/DDBJ whole genome shotgun (WGS) entry which is preliminary data.</text>
</comment>
<evidence type="ECO:0000313" key="3">
    <source>
        <dbReference type="Proteomes" id="UP001642484"/>
    </source>
</evidence>
<feature type="compositionally biased region" description="Basic and acidic residues" evidence="1">
    <location>
        <begin position="171"/>
        <end position="199"/>
    </location>
</feature>
<reference evidence="2 3" key="1">
    <citation type="submission" date="2024-02" db="EMBL/GenBank/DDBJ databases">
        <authorList>
            <person name="Chen Y."/>
            <person name="Shah S."/>
            <person name="Dougan E. K."/>
            <person name="Thang M."/>
            <person name="Chan C."/>
        </authorList>
    </citation>
    <scope>NUCLEOTIDE SEQUENCE [LARGE SCALE GENOMIC DNA]</scope>
</reference>
<evidence type="ECO:0000256" key="1">
    <source>
        <dbReference type="SAM" id="MobiDB-lite"/>
    </source>
</evidence>
<dbReference type="EMBL" id="CAXAMN010001337">
    <property type="protein sequence ID" value="CAK8993932.1"/>
    <property type="molecule type" value="Genomic_DNA"/>
</dbReference>
<accession>A0ABP0HWA4</accession>
<organism evidence="2 3">
    <name type="scientific">Durusdinium trenchii</name>
    <dbReference type="NCBI Taxonomy" id="1381693"/>
    <lineage>
        <taxon>Eukaryota</taxon>
        <taxon>Sar</taxon>
        <taxon>Alveolata</taxon>
        <taxon>Dinophyceae</taxon>
        <taxon>Suessiales</taxon>
        <taxon>Symbiodiniaceae</taxon>
        <taxon>Durusdinium</taxon>
    </lineage>
</organism>
<name>A0ABP0HWA4_9DINO</name>
<gene>
    <name evidence="2" type="ORF">CCMP2556_LOCUS3444</name>
</gene>
<feature type="region of interest" description="Disordered" evidence="1">
    <location>
        <begin position="151"/>
        <end position="199"/>
    </location>
</feature>
<evidence type="ECO:0000313" key="2">
    <source>
        <dbReference type="EMBL" id="CAK8993932.1"/>
    </source>
</evidence>
<feature type="compositionally biased region" description="Basic residues" evidence="1">
    <location>
        <begin position="152"/>
        <end position="170"/>
    </location>
</feature>
<protein>
    <submittedName>
        <fullName evidence="2">Uncharacterized protein</fullName>
    </submittedName>
</protein>